<dbReference type="EMBL" id="AXCM01011196">
    <property type="status" value="NOT_ANNOTATED_CDS"/>
    <property type="molecule type" value="Genomic_DNA"/>
</dbReference>
<organism evidence="3 4">
    <name type="scientific">Anopheles culicifacies</name>
    <dbReference type="NCBI Taxonomy" id="139723"/>
    <lineage>
        <taxon>Eukaryota</taxon>
        <taxon>Metazoa</taxon>
        <taxon>Ecdysozoa</taxon>
        <taxon>Arthropoda</taxon>
        <taxon>Hexapoda</taxon>
        <taxon>Insecta</taxon>
        <taxon>Pterygota</taxon>
        <taxon>Neoptera</taxon>
        <taxon>Endopterygota</taxon>
        <taxon>Diptera</taxon>
        <taxon>Nematocera</taxon>
        <taxon>Culicoidea</taxon>
        <taxon>Culicidae</taxon>
        <taxon>Anophelinae</taxon>
        <taxon>Anopheles</taxon>
        <taxon>culicifacies species complex</taxon>
    </lineage>
</organism>
<dbReference type="InterPro" id="IPR018247">
    <property type="entry name" value="EF_Hand_1_Ca_BS"/>
</dbReference>
<dbReference type="EnsemblMetazoa" id="ACUA022617-RA">
    <property type="protein sequence ID" value="ACUA022617-PA"/>
    <property type="gene ID" value="ACUA022617"/>
</dbReference>
<dbReference type="AlphaFoldDB" id="A0A182MNN2"/>
<dbReference type="Gene3D" id="1.10.238.10">
    <property type="entry name" value="EF-hand"/>
    <property type="match status" value="1"/>
</dbReference>
<keyword evidence="4" id="KW-1185">Reference proteome</keyword>
<dbReference type="STRING" id="139723.A0A182MNN2"/>
<evidence type="ECO:0000256" key="1">
    <source>
        <dbReference type="ARBA" id="ARBA00022837"/>
    </source>
</evidence>
<evidence type="ECO:0000313" key="3">
    <source>
        <dbReference type="EnsemblMetazoa" id="ACUA022617-PA"/>
    </source>
</evidence>
<reference evidence="3" key="2">
    <citation type="submission" date="2020-05" db="UniProtKB">
        <authorList>
            <consortium name="EnsemblMetazoa"/>
        </authorList>
    </citation>
    <scope>IDENTIFICATION</scope>
    <source>
        <strain evidence="3">A-37</strain>
    </source>
</reference>
<dbReference type="PANTHER" id="PTHR19972">
    <property type="entry name" value="CALBINDIN"/>
    <property type="match status" value="1"/>
</dbReference>
<evidence type="ECO:0000313" key="4">
    <source>
        <dbReference type="Proteomes" id="UP000075883"/>
    </source>
</evidence>
<dbReference type="GO" id="GO:0005509">
    <property type="term" value="F:calcium ion binding"/>
    <property type="evidence" value="ECO:0007669"/>
    <property type="project" value="InterPro"/>
</dbReference>
<dbReference type="InterPro" id="IPR002048">
    <property type="entry name" value="EF_hand_dom"/>
</dbReference>
<dbReference type="GO" id="GO:0043195">
    <property type="term" value="C:terminal bouton"/>
    <property type="evidence" value="ECO:0007669"/>
    <property type="project" value="TreeGrafter"/>
</dbReference>
<dbReference type="VEuPathDB" id="VectorBase:ACUA022617"/>
<name>A0A182MNN2_9DIPT</name>
<feature type="domain" description="EF-hand" evidence="2">
    <location>
        <begin position="18"/>
        <end position="53"/>
    </location>
</feature>
<dbReference type="PROSITE" id="PS50222">
    <property type="entry name" value="EF_HAND_2"/>
    <property type="match status" value="1"/>
</dbReference>
<reference evidence="4" key="1">
    <citation type="submission" date="2013-09" db="EMBL/GenBank/DDBJ databases">
        <title>The Genome Sequence of Anopheles culicifacies species A.</title>
        <authorList>
            <consortium name="The Broad Institute Genomics Platform"/>
            <person name="Neafsey D.E."/>
            <person name="Besansky N."/>
            <person name="Howell P."/>
            <person name="Walton C."/>
            <person name="Young S.K."/>
            <person name="Zeng Q."/>
            <person name="Gargeya S."/>
            <person name="Fitzgerald M."/>
            <person name="Haas B."/>
            <person name="Abouelleil A."/>
            <person name="Allen A.W."/>
            <person name="Alvarado L."/>
            <person name="Arachchi H.M."/>
            <person name="Berlin A.M."/>
            <person name="Chapman S.B."/>
            <person name="Gainer-Dewar J."/>
            <person name="Goldberg J."/>
            <person name="Griggs A."/>
            <person name="Gujja S."/>
            <person name="Hansen M."/>
            <person name="Howarth C."/>
            <person name="Imamovic A."/>
            <person name="Ireland A."/>
            <person name="Larimer J."/>
            <person name="McCowan C."/>
            <person name="Murphy C."/>
            <person name="Pearson M."/>
            <person name="Poon T.W."/>
            <person name="Priest M."/>
            <person name="Roberts A."/>
            <person name="Saif S."/>
            <person name="Shea T."/>
            <person name="Sisk P."/>
            <person name="Sykes S."/>
            <person name="Wortman J."/>
            <person name="Nusbaum C."/>
            <person name="Birren B."/>
        </authorList>
    </citation>
    <scope>NUCLEOTIDE SEQUENCE [LARGE SCALE GENOMIC DNA]</scope>
    <source>
        <strain evidence="4">A-37</strain>
    </source>
</reference>
<sequence>MRDLLKEAKKINDVSEDKLIEYTDTMLRVFDANKDGRLQLSEMAKLLPVKENFLCRQVFKLHSFVIMGSQSCKLYIIMPTVSSHLRYRIEPTGRHRRQPSEMFCLIYAAALIYASCTDTHHP</sequence>
<dbReference type="InterPro" id="IPR051001">
    <property type="entry name" value="Calbindin_Ca-bind"/>
</dbReference>
<dbReference type="InterPro" id="IPR011992">
    <property type="entry name" value="EF-hand-dom_pair"/>
</dbReference>
<dbReference type="Proteomes" id="UP000075883">
    <property type="component" value="Unassembled WGS sequence"/>
</dbReference>
<evidence type="ECO:0000259" key="2">
    <source>
        <dbReference type="PROSITE" id="PS50222"/>
    </source>
</evidence>
<dbReference type="SUPFAM" id="SSF47473">
    <property type="entry name" value="EF-hand"/>
    <property type="match status" value="1"/>
</dbReference>
<dbReference type="GO" id="GO:0030425">
    <property type="term" value="C:dendrite"/>
    <property type="evidence" value="ECO:0007669"/>
    <property type="project" value="TreeGrafter"/>
</dbReference>
<dbReference type="PROSITE" id="PS00018">
    <property type="entry name" value="EF_HAND_1"/>
    <property type="match status" value="1"/>
</dbReference>
<dbReference type="GO" id="GO:0005634">
    <property type="term" value="C:nucleus"/>
    <property type="evidence" value="ECO:0007669"/>
    <property type="project" value="TreeGrafter"/>
</dbReference>
<dbReference type="PANTHER" id="PTHR19972:SF10">
    <property type="entry name" value="CALBINDIN-32"/>
    <property type="match status" value="1"/>
</dbReference>
<proteinExistence type="predicted"/>
<protein>
    <recommendedName>
        <fullName evidence="2">EF-hand domain-containing protein</fullName>
    </recommendedName>
</protein>
<dbReference type="GO" id="GO:0099509">
    <property type="term" value="P:regulation of presynaptic cytosolic calcium ion concentration"/>
    <property type="evidence" value="ECO:0007669"/>
    <property type="project" value="TreeGrafter"/>
</dbReference>
<accession>A0A182MNN2</accession>
<keyword evidence="1" id="KW-0106">Calcium</keyword>
<dbReference type="GO" id="GO:1900271">
    <property type="term" value="P:regulation of long-term synaptic potentiation"/>
    <property type="evidence" value="ECO:0007669"/>
    <property type="project" value="TreeGrafter"/>
</dbReference>
<dbReference type="GO" id="GO:0005829">
    <property type="term" value="C:cytosol"/>
    <property type="evidence" value="ECO:0007669"/>
    <property type="project" value="TreeGrafter"/>
</dbReference>